<dbReference type="RefSeq" id="WP_011278798.1">
    <property type="nucleotide sequence ID" value="NZ_BHWZ01000006.1"/>
</dbReference>
<dbReference type="OMA" id="ANKYFAF"/>
<dbReference type="Proteomes" id="UP000065473">
    <property type="component" value="Chromosome"/>
</dbReference>
<dbReference type="GeneID" id="14552513"/>
<reference evidence="3 4" key="1">
    <citation type="submission" date="2015-12" db="EMBL/GenBank/DDBJ databases">
        <title>A stable core within a dynamic pangenome in Sulfolobus acidocaldarius.</title>
        <authorList>
            <person name="Anderson R."/>
            <person name="Kouris A."/>
            <person name="Seward C."/>
            <person name="Campbell K."/>
            <person name="Whitaker R."/>
        </authorList>
    </citation>
    <scope>NUCLEOTIDE SEQUENCE [LARGE SCALE GENOMIC DNA]</scope>
    <source>
        <strain evidence="1 4">GG12-C01-09</strain>
        <strain evidence="2 3">NG05B_CO5_07</strain>
    </source>
</reference>
<dbReference type="SUPFAM" id="SSF88723">
    <property type="entry name" value="PIN domain-like"/>
    <property type="match status" value="1"/>
</dbReference>
<protein>
    <submittedName>
        <fullName evidence="2">Uncharacterized protein</fullName>
    </submittedName>
</protein>
<proteinExistence type="predicted"/>
<name>A0A0U2X2I0_9CREN</name>
<evidence type="ECO:0000313" key="3">
    <source>
        <dbReference type="Proteomes" id="UP000060043"/>
    </source>
</evidence>
<accession>A0A0U2X2I0</accession>
<evidence type="ECO:0000313" key="2">
    <source>
        <dbReference type="EMBL" id="ALU32642.1"/>
    </source>
</evidence>
<gene>
    <name evidence="1" type="ORF">ATY89_08095</name>
    <name evidence="2" type="ORF">ATZ20_11115</name>
</gene>
<evidence type="ECO:0000313" key="4">
    <source>
        <dbReference type="Proteomes" id="UP000065473"/>
    </source>
</evidence>
<dbReference type="Proteomes" id="UP000060043">
    <property type="component" value="Chromosome"/>
</dbReference>
<organism evidence="2 3">
    <name type="scientific">Sulfolobus acidocaldarius</name>
    <dbReference type="NCBI Taxonomy" id="2285"/>
    <lineage>
        <taxon>Archaea</taxon>
        <taxon>Thermoproteota</taxon>
        <taxon>Thermoprotei</taxon>
        <taxon>Sulfolobales</taxon>
        <taxon>Sulfolobaceae</taxon>
        <taxon>Sulfolobus</taxon>
    </lineage>
</organism>
<dbReference type="EMBL" id="CP013695">
    <property type="protein sequence ID" value="ALU32642.1"/>
    <property type="molecule type" value="Genomic_DNA"/>
</dbReference>
<evidence type="ECO:0000313" key="1">
    <source>
        <dbReference type="EMBL" id="ALU29901.1"/>
    </source>
</evidence>
<dbReference type="AlphaFoldDB" id="A0A0U2X2I0"/>
<sequence length="102" mass="11779">MSVIEMASVIRNKYLELLRKGEKAMAKGYIEFLNLVLSQIRNNVVEVTFSDIEEGIKIMFERDVNLSEAINAIIARRLKAIVISNDKDWVRLKDLVKRVENV</sequence>
<dbReference type="EMBL" id="CP013694">
    <property type="protein sequence ID" value="ALU29901.1"/>
    <property type="molecule type" value="Genomic_DNA"/>
</dbReference>
<dbReference type="OrthoDB" id="43791at2157"/>
<dbReference type="InterPro" id="IPR029060">
    <property type="entry name" value="PIN-like_dom_sf"/>
</dbReference>